<dbReference type="PIRSF" id="PIRSF037714">
    <property type="entry name" value="TolR"/>
    <property type="match status" value="1"/>
</dbReference>
<feature type="signal peptide" evidence="9">
    <location>
        <begin position="1"/>
        <end position="27"/>
    </location>
</feature>
<keyword evidence="7" id="KW-0175">Coiled coil</keyword>
<dbReference type="GO" id="GO:0017038">
    <property type="term" value="P:protein import"/>
    <property type="evidence" value="ECO:0007669"/>
    <property type="project" value="TreeGrafter"/>
</dbReference>
<evidence type="ECO:0000256" key="6">
    <source>
        <dbReference type="RuleBase" id="RU004057"/>
    </source>
</evidence>
<feature type="coiled-coil region" evidence="7">
    <location>
        <begin position="37"/>
        <end position="67"/>
    </location>
</feature>
<dbReference type="EMBL" id="CP101527">
    <property type="protein sequence ID" value="UZW74939.1"/>
    <property type="molecule type" value="Genomic_DNA"/>
</dbReference>
<dbReference type="Pfam" id="PF01618">
    <property type="entry name" value="MotA_ExbB"/>
    <property type="match status" value="1"/>
</dbReference>
<keyword evidence="6" id="KW-0653">Protein transport</keyword>
<feature type="chain" id="PRO_5039645060" evidence="9">
    <location>
        <begin position="28"/>
        <end position="477"/>
    </location>
</feature>
<dbReference type="KEGG" id="asem:NNL22_18255"/>
<dbReference type="PANTHER" id="PTHR30625">
    <property type="entry name" value="PROTEIN TOLQ"/>
    <property type="match status" value="1"/>
</dbReference>
<evidence type="ECO:0000256" key="2">
    <source>
        <dbReference type="ARBA" id="ARBA00022475"/>
    </source>
</evidence>
<comment type="similarity">
    <text evidence="6">Belongs to the exbB/tolQ family.</text>
</comment>
<keyword evidence="9" id="KW-0732">Signal</keyword>
<dbReference type="InterPro" id="IPR017270">
    <property type="entry name" value="MotA/TolQ/ExbB-rel"/>
</dbReference>
<proteinExistence type="inferred from homology"/>
<sequence>MKTMLRAATLRIRLLILSTLIFPALLSAESTVSQPELLQQSEQISNLDELLETVKQNRLKEAQLNREREQAFIKQKSRQKALLAEAKKAFEASQASNNPLKKKTEENAKRINKAQQTLHEKKQELGDIYSIYTAMAGEFSAALQDSMVTAQKTGRTEKLDALLQTERLASMEDLEQLWLLVQDEMTESGKIVSYQGPVVTRDGHVDNRSILRVGTFTAFSNGDFLRYIPETGELLELSRQPANRYVNEAETFSASVATLLPVVVDPTGGSLMGLMTYAPTLQERVEQGGIIGYIIIGIGLLGLLITLWRVLYLSIIHLAMRRQLKWLDQPSHKNPLGRVLLSAVGFKAEDDKIQYKLDEAVLAEIPKLERSHNLIKLLAAISPLLGLLGTVTGMIVTFQAISLFGSGDPKLMAGGISQALVTTVLGLVVAIPLLFGHSLVSSLSGNMVQRLDEQSAGIMARLMEAQSNSNIDHAKGG</sequence>
<evidence type="ECO:0000256" key="9">
    <source>
        <dbReference type="SAM" id="SignalP"/>
    </source>
</evidence>
<dbReference type="InterPro" id="IPR002898">
    <property type="entry name" value="MotA_ExbB_proton_chnl"/>
</dbReference>
<dbReference type="GO" id="GO:0005886">
    <property type="term" value="C:plasma membrane"/>
    <property type="evidence" value="ECO:0007669"/>
    <property type="project" value="UniProtKB-SubCell"/>
</dbReference>
<evidence type="ECO:0000256" key="1">
    <source>
        <dbReference type="ARBA" id="ARBA00004651"/>
    </source>
</evidence>
<keyword evidence="12" id="KW-1185">Reference proteome</keyword>
<reference evidence="11" key="1">
    <citation type="submission" date="2022-07" db="EMBL/GenBank/DDBJ databases">
        <title>Alkalimarinus sp. nov., isolated from gut of a Alitta virens.</title>
        <authorList>
            <person name="Yang A.I."/>
            <person name="Shin N.-R."/>
        </authorList>
    </citation>
    <scope>NUCLEOTIDE SEQUENCE</scope>
    <source>
        <strain evidence="11">FA028</strain>
    </source>
</reference>
<evidence type="ECO:0000256" key="8">
    <source>
        <dbReference type="SAM" id="Phobius"/>
    </source>
</evidence>
<evidence type="ECO:0000259" key="10">
    <source>
        <dbReference type="Pfam" id="PF01618"/>
    </source>
</evidence>
<accession>A0A9E8HSF9</accession>
<feature type="domain" description="MotA/TolQ/ExbB proton channel" evidence="10">
    <location>
        <begin position="334"/>
        <end position="452"/>
    </location>
</feature>
<feature type="transmembrane region" description="Helical" evidence="8">
    <location>
        <begin position="290"/>
        <end position="312"/>
    </location>
</feature>
<keyword evidence="4 8" id="KW-1133">Transmembrane helix</keyword>
<name>A0A9E8HSF9_9ALTE</name>
<comment type="subcellular location">
    <subcellularLocation>
        <location evidence="1">Cell membrane</location>
        <topology evidence="1">Multi-pass membrane protein</topology>
    </subcellularLocation>
    <subcellularLocation>
        <location evidence="6">Membrane</location>
        <topology evidence="6">Multi-pass membrane protein</topology>
    </subcellularLocation>
</comment>
<keyword evidence="6" id="KW-0813">Transport</keyword>
<evidence type="ECO:0000313" key="12">
    <source>
        <dbReference type="Proteomes" id="UP001164472"/>
    </source>
</evidence>
<gene>
    <name evidence="11" type="ORF">NNL22_18255</name>
</gene>
<dbReference type="AlphaFoldDB" id="A0A9E8HSF9"/>
<dbReference type="InterPro" id="IPR050790">
    <property type="entry name" value="ExbB/TolQ_transport"/>
</dbReference>
<organism evidence="11 12">
    <name type="scientific">Alkalimarinus sediminis</name>
    <dbReference type="NCBI Taxonomy" id="1632866"/>
    <lineage>
        <taxon>Bacteria</taxon>
        <taxon>Pseudomonadati</taxon>
        <taxon>Pseudomonadota</taxon>
        <taxon>Gammaproteobacteria</taxon>
        <taxon>Alteromonadales</taxon>
        <taxon>Alteromonadaceae</taxon>
        <taxon>Alkalimarinus</taxon>
    </lineage>
</organism>
<evidence type="ECO:0000256" key="3">
    <source>
        <dbReference type="ARBA" id="ARBA00022692"/>
    </source>
</evidence>
<dbReference type="RefSeq" id="WP_251810366.1">
    <property type="nucleotide sequence ID" value="NZ_CP101527.1"/>
</dbReference>
<keyword evidence="3 8" id="KW-0812">Transmembrane</keyword>
<keyword evidence="2" id="KW-1003">Cell membrane</keyword>
<keyword evidence="5 8" id="KW-0472">Membrane</keyword>
<protein>
    <submittedName>
        <fullName evidence="11">MotA/TolQ/ExbB proton channel family protein</fullName>
    </submittedName>
</protein>
<evidence type="ECO:0000313" key="11">
    <source>
        <dbReference type="EMBL" id="UZW74939.1"/>
    </source>
</evidence>
<evidence type="ECO:0000256" key="4">
    <source>
        <dbReference type="ARBA" id="ARBA00022989"/>
    </source>
</evidence>
<feature type="transmembrane region" description="Helical" evidence="8">
    <location>
        <begin position="416"/>
        <end position="440"/>
    </location>
</feature>
<evidence type="ECO:0000256" key="5">
    <source>
        <dbReference type="ARBA" id="ARBA00023136"/>
    </source>
</evidence>
<evidence type="ECO:0000256" key="7">
    <source>
        <dbReference type="SAM" id="Coils"/>
    </source>
</evidence>
<feature type="transmembrane region" description="Helical" evidence="8">
    <location>
        <begin position="377"/>
        <end position="404"/>
    </location>
</feature>
<dbReference type="PANTHER" id="PTHR30625:SF11">
    <property type="entry name" value="MOTA_TOLQ_EXBB PROTON CHANNEL DOMAIN-CONTAINING PROTEIN"/>
    <property type="match status" value="1"/>
</dbReference>
<dbReference type="Proteomes" id="UP001164472">
    <property type="component" value="Chromosome"/>
</dbReference>